<dbReference type="Pfam" id="PF11280">
    <property type="entry name" value="DUF3081"/>
    <property type="match status" value="1"/>
</dbReference>
<dbReference type="EMBL" id="JAKGAS010000002">
    <property type="protein sequence ID" value="MCF2947428.1"/>
    <property type="molecule type" value="Genomic_DNA"/>
</dbReference>
<reference evidence="1 2" key="1">
    <citation type="submission" date="2022-01" db="EMBL/GenBank/DDBJ databases">
        <title>Paraglaciecola sp. G1-23.</title>
        <authorList>
            <person name="Jin M.S."/>
            <person name="Han D.M."/>
            <person name="Kim H.M."/>
            <person name="Jeon C.O."/>
        </authorList>
    </citation>
    <scope>NUCLEOTIDE SEQUENCE [LARGE SCALE GENOMIC DNA]</scope>
    <source>
        <strain evidence="1 2">G1-23</strain>
    </source>
</reference>
<organism evidence="1 2">
    <name type="scientific">Paraglaciecola algarum</name>
    <dbReference type="NCBI Taxonomy" id="3050085"/>
    <lineage>
        <taxon>Bacteria</taxon>
        <taxon>Pseudomonadati</taxon>
        <taxon>Pseudomonadota</taxon>
        <taxon>Gammaproteobacteria</taxon>
        <taxon>Alteromonadales</taxon>
        <taxon>Alteromonadaceae</taxon>
        <taxon>Paraglaciecola</taxon>
    </lineage>
</organism>
<dbReference type="Proteomes" id="UP001521137">
    <property type="component" value="Unassembled WGS sequence"/>
</dbReference>
<dbReference type="RefSeq" id="WP_235310952.1">
    <property type="nucleotide sequence ID" value="NZ_JAKGAS010000002.1"/>
</dbReference>
<keyword evidence="2" id="KW-1185">Reference proteome</keyword>
<gene>
    <name evidence="1" type="ORF">L0668_04860</name>
</gene>
<proteinExistence type="predicted"/>
<sequence>MKNDIDSKFILAAFEKIRRHGKQEDQKYLLEGVIAYTDFDGYTIFLEDALVKLSFGFHNQYNFDYESSDHFESFQKKLQSIVNSY</sequence>
<comment type="caution">
    <text evidence="1">The sequence shown here is derived from an EMBL/GenBank/DDBJ whole genome shotgun (WGS) entry which is preliminary data.</text>
</comment>
<name>A0ABS9D3B9_9ALTE</name>
<accession>A0ABS9D3B9</accession>
<evidence type="ECO:0000313" key="2">
    <source>
        <dbReference type="Proteomes" id="UP001521137"/>
    </source>
</evidence>
<protein>
    <submittedName>
        <fullName evidence="1">DUF3081 domain-containing protein</fullName>
    </submittedName>
</protein>
<evidence type="ECO:0000313" key="1">
    <source>
        <dbReference type="EMBL" id="MCF2947428.1"/>
    </source>
</evidence>
<dbReference type="InterPro" id="IPR021432">
    <property type="entry name" value="DUF3081"/>
</dbReference>